<accession>A0A6J4HMU0</accession>
<keyword evidence="5" id="KW-0812">Transmembrane</keyword>
<feature type="region of interest" description="Disordered" evidence="8">
    <location>
        <begin position="91"/>
        <end position="142"/>
    </location>
</feature>
<evidence type="ECO:0000256" key="8">
    <source>
        <dbReference type="SAM" id="MobiDB-lite"/>
    </source>
</evidence>
<dbReference type="EMBL" id="CADCTA010000048">
    <property type="protein sequence ID" value="CAA9227979.1"/>
    <property type="molecule type" value="Genomic_DNA"/>
</dbReference>
<feature type="compositionally biased region" description="Gly residues" evidence="8">
    <location>
        <begin position="97"/>
        <end position="109"/>
    </location>
</feature>
<organism evidence="9">
    <name type="scientific">uncultured Chthoniobacterales bacterium</name>
    <dbReference type="NCBI Taxonomy" id="1836801"/>
    <lineage>
        <taxon>Bacteria</taxon>
        <taxon>Pseudomonadati</taxon>
        <taxon>Verrucomicrobiota</taxon>
        <taxon>Spartobacteria</taxon>
        <taxon>Chthoniobacterales</taxon>
        <taxon>environmental samples</taxon>
    </lineage>
</organism>
<feature type="region of interest" description="Disordered" evidence="8">
    <location>
        <begin position="501"/>
        <end position="545"/>
    </location>
</feature>
<dbReference type="GO" id="GO:0009279">
    <property type="term" value="C:cell outer membrane"/>
    <property type="evidence" value="ECO:0007669"/>
    <property type="project" value="UniProtKB-SubCell"/>
</dbReference>
<dbReference type="Gene3D" id="1.20.1600.10">
    <property type="entry name" value="Outer membrane efflux proteins (OEP)"/>
    <property type="match status" value="1"/>
</dbReference>
<dbReference type="PANTHER" id="PTHR30026:SF20">
    <property type="entry name" value="OUTER MEMBRANE PROTEIN TOLC"/>
    <property type="match status" value="1"/>
</dbReference>
<keyword evidence="3" id="KW-0813">Transport</keyword>
<protein>
    <submittedName>
        <fullName evidence="9">Cobalt-zinc-cadmium resistance protein CzcA Cation efflux system protein CusA</fullName>
    </submittedName>
</protein>
<keyword evidence="6" id="KW-0472">Membrane</keyword>
<gene>
    <name evidence="9" type="ORF">AVDCRST_MAG42-957</name>
</gene>
<evidence type="ECO:0000256" key="4">
    <source>
        <dbReference type="ARBA" id="ARBA00022452"/>
    </source>
</evidence>
<comment type="subcellular location">
    <subcellularLocation>
        <location evidence="1">Cell outer membrane</location>
    </subcellularLocation>
</comment>
<dbReference type="GO" id="GO:0015288">
    <property type="term" value="F:porin activity"/>
    <property type="evidence" value="ECO:0007669"/>
    <property type="project" value="TreeGrafter"/>
</dbReference>
<evidence type="ECO:0000313" key="9">
    <source>
        <dbReference type="EMBL" id="CAA9227979.1"/>
    </source>
</evidence>
<dbReference type="AlphaFoldDB" id="A0A6J4HMU0"/>
<reference evidence="9" key="1">
    <citation type="submission" date="2020-02" db="EMBL/GenBank/DDBJ databases">
        <authorList>
            <person name="Meier V. D."/>
        </authorList>
    </citation>
    <scope>NUCLEOTIDE SEQUENCE</scope>
    <source>
        <strain evidence="9">AVDCRST_MAG42</strain>
    </source>
</reference>
<dbReference type="Pfam" id="PF02321">
    <property type="entry name" value="OEP"/>
    <property type="match status" value="2"/>
</dbReference>
<proteinExistence type="inferred from homology"/>
<evidence type="ECO:0000256" key="2">
    <source>
        <dbReference type="ARBA" id="ARBA00007613"/>
    </source>
</evidence>
<evidence type="ECO:0000256" key="1">
    <source>
        <dbReference type="ARBA" id="ARBA00004442"/>
    </source>
</evidence>
<evidence type="ECO:0000256" key="7">
    <source>
        <dbReference type="ARBA" id="ARBA00023237"/>
    </source>
</evidence>
<comment type="similarity">
    <text evidence="2">Belongs to the outer membrane factor (OMF) (TC 1.B.17) family.</text>
</comment>
<feature type="compositionally biased region" description="Low complexity" evidence="8">
    <location>
        <begin position="536"/>
        <end position="545"/>
    </location>
</feature>
<dbReference type="InterPro" id="IPR003423">
    <property type="entry name" value="OMP_efflux"/>
</dbReference>
<dbReference type="PANTHER" id="PTHR30026">
    <property type="entry name" value="OUTER MEMBRANE PROTEIN TOLC"/>
    <property type="match status" value="1"/>
</dbReference>
<keyword evidence="7" id="KW-0998">Cell outer membrane</keyword>
<feature type="compositionally biased region" description="Basic and acidic residues" evidence="8">
    <location>
        <begin position="503"/>
        <end position="516"/>
    </location>
</feature>
<dbReference type="SUPFAM" id="SSF56954">
    <property type="entry name" value="Outer membrane efflux proteins (OEP)"/>
    <property type="match status" value="1"/>
</dbReference>
<keyword evidence="4" id="KW-1134">Transmembrane beta strand</keyword>
<dbReference type="GO" id="GO:0015562">
    <property type="term" value="F:efflux transmembrane transporter activity"/>
    <property type="evidence" value="ECO:0007669"/>
    <property type="project" value="InterPro"/>
</dbReference>
<feature type="compositionally biased region" description="Low complexity" evidence="8">
    <location>
        <begin position="110"/>
        <end position="130"/>
    </location>
</feature>
<evidence type="ECO:0000256" key="5">
    <source>
        <dbReference type="ARBA" id="ARBA00022692"/>
    </source>
</evidence>
<dbReference type="GO" id="GO:1990281">
    <property type="term" value="C:efflux pump complex"/>
    <property type="evidence" value="ECO:0007669"/>
    <property type="project" value="TreeGrafter"/>
</dbReference>
<name>A0A6J4HMU0_9BACT</name>
<evidence type="ECO:0000256" key="6">
    <source>
        <dbReference type="ARBA" id="ARBA00023136"/>
    </source>
</evidence>
<dbReference type="InterPro" id="IPR051906">
    <property type="entry name" value="TolC-like"/>
</dbReference>
<feature type="compositionally biased region" description="Gly residues" evidence="8">
    <location>
        <begin position="132"/>
        <end position="142"/>
    </location>
</feature>
<sequence>MRKVFSYAIGIAIPLLTALAATSLFGGQEFATGSSYGSRRFTLQQAIDTALRQNPDILRALQEIERTKGLVVEVRGQALPQLEANAVFQQTDPNLRDGGGFSTGGGNGTGATPTPGITPTPGATATPTPGDENGGGSGGGIGTTNNSYNLRFQVSQLVFAGGGVRAQISAANFTKDSSYFALRNTVDQVISLVRTQFYQILLNRALIGVQEQSIRLLESQLQDQQNRFEAGTVPRFNVLQAQVALSNQRPDLFTARNSLRIAELQLARTLGLDFDPARGNSAPLEAIGELAYRPRNMALTQAIAVATERRSFLKQQRASIFNQREQVRAALAGYFPTVRLNGGYEFQSSPFSDNISDVSQGYTWGATGNWAIFDGFQTAGRVKQARAGLQTAQINYDDAVRQVELEVQQAYSNLQQGDELIRSTTETVGQSEEALRLASARLSAGAGTQLEVLSSRVEVTRAQSTRLQALFSYESALAEFDRVIAADTVFHANYQDPLRGRTTRTEKLSAREDAKARGQTTTTTTTTTRETRRARPAQQASPRSR</sequence>
<evidence type="ECO:0000256" key="3">
    <source>
        <dbReference type="ARBA" id="ARBA00022448"/>
    </source>
</evidence>